<accession>A0A7S3HWE5</accession>
<proteinExistence type="predicted"/>
<reference evidence="1" key="1">
    <citation type="submission" date="2021-01" db="EMBL/GenBank/DDBJ databases">
        <authorList>
            <person name="Corre E."/>
            <person name="Pelletier E."/>
            <person name="Niang G."/>
            <person name="Scheremetjew M."/>
            <person name="Finn R."/>
            <person name="Kale V."/>
            <person name="Holt S."/>
            <person name="Cochrane G."/>
            <person name="Meng A."/>
            <person name="Brown T."/>
            <person name="Cohen L."/>
        </authorList>
    </citation>
    <scope>NUCLEOTIDE SEQUENCE</scope>
    <source>
        <strain evidence="1">Fehren 1</strain>
    </source>
</reference>
<dbReference type="Gene3D" id="2.100.10.30">
    <property type="entry name" value="Jacalin-like lectin domain"/>
    <property type="match status" value="1"/>
</dbReference>
<gene>
    <name evidence="1" type="ORF">FEHR0123_LOCUS1143</name>
</gene>
<evidence type="ECO:0000313" key="1">
    <source>
        <dbReference type="EMBL" id="CAE0306237.1"/>
    </source>
</evidence>
<organism evidence="1">
    <name type="scientific">Favella ehrenbergii</name>
    <dbReference type="NCBI Taxonomy" id="182087"/>
    <lineage>
        <taxon>Eukaryota</taxon>
        <taxon>Sar</taxon>
        <taxon>Alveolata</taxon>
        <taxon>Ciliophora</taxon>
        <taxon>Intramacronucleata</taxon>
        <taxon>Spirotrichea</taxon>
        <taxon>Choreotrichia</taxon>
        <taxon>Tintinnida</taxon>
        <taxon>Xystonellidae</taxon>
        <taxon>Favella</taxon>
    </lineage>
</organism>
<sequence>MVKKLPAFGYNAPANEIDFMWPTQAMFDQMRAEVHLKSMTFKYHNSISSVQCQLSNGSESPLFEKKGGDHDNPCTIEFQKDRIASVAAAEDKDVRYGYVWRLRFLNSEGQDVQVYNPSGSQADCTFIPIADSDQLIGVYGVYRPDNFFFKSFGFLVKTPRR</sequence>
<dbReference type="InterPro" id="IPR036404">
    <property type="entry name" value="Jacalin-like_lectin_dom_sf"/>
</dbReference>
<dbReference type="EMBL" id="HBIE01003540">
    <property type="protein sequence ID" value="CAE0306237.1"/>
    <property type="molecule type" value="Transcribed_RNA"/>
</dbReference>
<dbReference type="AlphaFoldDB" id="A0A7S3HWE5"/>
<name>A0A7S3HWE5_9SPIT</name>
<protein>
    <submittedName>
        <fullName evidence="1">Uncharacterized protein</fullName>
    </submittedName>
</protein>
<dbReference type="SUPFAM" id="SSF51101">
    <property type="entry name" value="Mannose-binding lectins"/>
    <property type="match status" value="1"/>
</dbReference>